<evidence type="ECO:0000256" key="7">
    <source>
        <dbReference type="ARBA" id="ARBA00048126"/>
    </source>
</evidence>
<dbReference type="Pfam" id="PF01842">
    <property type="entry name" value="ACT"/>
    <property type="match status" value="1"/>
</dbReference>
<dbReference type="AlphaFoldDB" id="A0A6B3L8V2"/>
<dbReference type="SUPFAM" id="SSF52283">
    <property type="entry name" value="Formate/glycerate dehydrogenase catalytic domain-like"/>
    <property type="match status" value="1"/>
</dbReference>
<protein>
    <recommendedName>
        <fullName evidence="4 9">D-3-phosphoglycerate dehydrogenase</fullName>
        <ecNumber evidence="9">1.1.1.95</ecNumber>
    </recommendedName>
</protein>
<dbReference type="EMBL" id="CP066776">
    <property type="protein sequence ID" value="QQL45845.1"/>
    <property type="molecule type" value="Genomic_DNA"/>
</dbReference>
<evidence type="ECO:0000256" key="9">
    <source>
        <dbReference type="RuleBase" id="RU363003"/>
    </source>
</evidence>
<dbReference type="InterPro" id="IPR036291">
    <property type="entry name" value="NAD(P)-bd_dom_sf"/>
</dbReference>
<dbReference type="InterPro" id="IPR029009">
    <property type="entry name" value="ASB_dom_sf"/>
</dbReference>
<dbReference type="CDD" id="cd12173">
    <property type="entry name" value="PGDH_4"/>
    <property type="match status" value="1"/>
</dbReference>
<dbReference type="SUPFAM" id="SSF51735">
    <property type="entry name" value="NAD(P)-binding Rossmann-fold domains"/>
    <property type="match status" value="1"/>
</dbReference>
<dbReference type="NCBIfam" id="TIGR01327">
    <property type="entry name" value="PGDH"/>
    <property type="match status" value="1"/>
</dbReference>
<dbReference type="GO" id="GO:0051287">
    <property type="term" value="F:NAD binding"/>
    <property type="evidence" value="ECO:0007669"/>
    <property type="project" value="UniProtKB-UniRule"/>
</dbReference>
<dbReference type="CDD" id="cd04902">
    <property type="entry name" value="ACT_3PGDH-xct"/>
    <property type="match status" value="1"/>
</dbReference>
<dbReference type="PROSITE" id="PS51671">
    <property type="entry name" value="ACT"/>
    <property type="match status" value="1"/>
</dbReference>
<dbReference type="InterPro" id="IPR006139">
    <property type="entry name" value="D-isomer_2_OHA_DH_cat_dom"/>
</dbReference>
<organism evidence="10 11">
    <name type="scientific">Sulfuriroseicoccus oceanibius</name>
    <dbReference type="NCBI Taxonomy" id="2707525"/>
    <lineage>
        <taxon>Bacteria</taxon>
        <taxon>Pseudomonadati</taxon>
        <taxon>Verrucomicrobiota</taxon>
        <taxon>Verrucomicrobiia</taxon>
        <taxon>Verrucomicrobiales</taxon>
        <taxon>Verrucomicrobiaceae</taxon>
        <taxon>Sulfuriroseicoccus</taxon>
    </lineage>
</organism>
<name>A0A6B3L8V2_9BACT</name>
<dbReference type="InterPro" id="IPR002912">
    <property type="entry name" value="ACT_dom"/>
</dbReference>
<dbReference type="Pfam" id="PF02826">
    <property type="entry name" value="2-Hacid_dh_C"/>
    <property type="match status" value="1"/>
</dbReference>
<evidence type="ECO:0000313" key="10">
    <source>
        <dbReference type="EMBL" id="QQL45845.1"/>
    </source>
</evidence>
<keyword evidence="11" id="KW-1185">Reference proteome</keyword>
<dbReference type="Proteomes" id="UP000475117">
    <property type="component" value="Chromosome"/>
</dbReference>
<dbReference type="PANTHER" id="PTHR42938:SF47">
    <property type="entry name" value="HYDROXYPYRUVATE REDUCTASE"/>
    <property type="match status" value="1"/>
</dbReference>
<dbReference type="Gene3D" id="3.30.70.260">
    <property type="match status" value="1"/>
</dbReference>
<reference evidence="10 11" key="1">
    <citation type="submission" date="2020-12" db="EMBL/GenBank/DDBJ databases">
        <title>Sulforoseuscoccus oceanibium gen. nov., sp. nov., a representative of the phylum Verrucomicrobia with special cytoplasmic membrane, and proposal of Sulforoseuscoccusaceae fam. nov.</title>
        <authorList>
            <person name="Xi F."/>
        </authorList>
    </citation>
    <scope>NUCLEOTIDE SEQUENCE [LARGE SCALE GENOMIC DNA]</scope>
    <source>
        <strain evidence="10 11">T37</strain>
    </source>
</reference>
<evidence type="ECO:0000256" key="4">
    <source>
        <dbReference type="ARBA" id="ARBA00021582"/>
    </source>
</evidence>
<dbReference type="InterPro" id="IPR006140">
    <property type="entry name" value="D-isomer_DH_NAD-bd"/>
</dbReference>
<dbReference type="InterPro" id="IPR045626">
    <property type="entry name" value="PGDH_ASB_dom"/>
</dbReference>
<keyword evidence="9" id="KW-0028">Amino-acid biosynthesis</keyword>
<dbReference type="PANTHER" id="PTHR42938">
    <property type="entry name" value="FORMATE DEHYDROGENASE 1"/>
    <property type="match status" value="1"/>
</dbReference>
<keyword evidence="6 9" id="KW-0520">NAD</keyword>
<proteinExistence type="inferred from homology"/>
<dbReference type="KEGG" id="soa:G3M56_004475"/>
<comment type="similarity">
    <text evidence="3 9">Belongs to the D-isomer specific 2-hydroxyacid dehydrogenase family.</text>
</comment>
<keyword evidence="9" id="KW-0718">Serine biosynthesis</keyword>
<dbReference type="FunFam" id="3.30.70.260:FF:000008">
    <property type="entry name" value="D-3-phosphoglycerate dehydrogenase, chloroplastic"/>
    <property type="match status" value="1"/>
</dbReference>
<comment type="pathway">
    <text evidence="2 9">Amino-acid biosynthesis; L-serine biosynthesis; L-serine from 3-phospho-D-glycerate: step 1/3.</text>
</comment>
<dbReference type="GO" id="GO:0006564">
    <property type="term" value="P:L-serine biosynthetic process"/>
    <property type="evidence" value="ECO:0007669"/>
    <property type="project" value="UniProtKB-UniRule"/>
</dbReference>
<dbReference type="Gene3D" id="3.30.1330.90">
    <property type="entry name" value="D-3-phosphoglycerate dehydrogenase, domain 3"/>
    <property type="match status" value="1"/>
</dbReference>
<accession>A0A6B3L8V2</accession>
<dbReference type="SUPFAM" id="SSF143548">
    <property type="entry name" value="Serine metabolism enzymes domain"/>
    <property type="match status" value="1"/>
</dbReference>
<dbReference type="PROSITE" id="PS00671">
    <property type="entry name" value="D_2_HYDROXYACID_DH_3"/>
    <property type="match status" value="1"/>
</dbReference>
<sequence length="533" mass="57026">MSTTHRILVADPISEAGIEKLKADPAIDVDVRIGISPEDLLADAALYHGIIVRSQTKITREVLEKASNLKAIGRAGVGVDNIDVEAATEHGVIVMNTPAGNTISTAEHAFTLMMSMARHIPQAHASIVAGRWDRKKYVGVELYQKTLLILGMGRIGTEFARRAMAFGMRVIAYDPFLSASRARLLSVELADQIDDALPEADFITMHMPLTPDTKHLLNRERLTEKVKPGVRIVNCARGGLIDEAALADALESGRVAGAALDVYEAEPPGDDFALRGSEKMVFTPHLGASTVEAQENVGTEIADTVRNQLVDGTVVNSVNMPSIDPKTLEEIGAYLTFTESLGRLAATVAPRNAERFRIEYSGGLSEKDTTLVTRAGLKGLIDAAWGDTEINYLNAPANAKRLGLQITESKQADPGEFTDLIKIIVTAGDQTTTVAGTLFGGKPRVVLINDHHVEGKAEGNVLIVENNDQPGMIGQMGSILGNHGVNIAHMALSRSGAGEKALVFINLDSTPSDEVLDELRAQPSILSAVTAEI</sequence>
<dbReference type="RefSeq" id="WP_164364555.1">
    <property type="nucleotide sequence ID" value="NZ_CP066776.1"/>
</dbReference>
<dbReference type="InterPro" id="IPR045865">
    <property type="entry name" value="ACT-like_dom_sf"/>
</dbReference>
<evidence type="ECO:0000256" key="5">
    <source>
        <dbReference type="ARBA" id="ARBA00023002"/>
    </source>
</evidence>
<dbReference type="EC" id="1.1.1.95" evidence="9"/>
<evidence type="ECO:0000256" key="8">
    <source>
        <dbReference type="ARBA" id="ARBA00048731"/>
    </source>
</evidence>
<dbReference type="Pfam" id="PF19304">
    <property type="entry name" value="PGDH_inter"/>
    <property type="match status" value="1"/>
</dbReference>
<dbReference type="FunFam" id="3.40.50.720:FF:000021">
    <property type="entry name" value="D-3-phosphoglycerate dehydrogenase"/>
    <property type="match status" value="1"/>
</dbReference>
<keyword evidence="5 9" id="KW-0560">Oxidoreductase</keyword>
<comment type="function">
    <text evidence="1">Catalyzes the reversible oxidation of 3-phospho-D-glycerate to 3-phosphonooxypyruvate, the first step of the phosphorylated L-serine biosynthesis pathway. Also catalyzes the reversible oxidation of 2-hydroxyglutarate to 2-oxoglutarate.</text>
</comment>
<dbReference type="GO" id="GO:0004617">
    <property type="term" value="F:phosphoglycerate dehydrogenase activity"/>
    <property type="evidence" value="ECO:0007669"/>
    <property type="project" value="UniProtKB-UniRule"/>
</dbReference>
<dbReference type="InterPro" id="IPR006236">
    <property type="entry name" value="PGDH"/>
</dbReference>
<evidence type="ECO:0000313" key="11">
    <source>
        <dbReference type="Proteomes" id="UP000475117"/>
    </source>
</evidence>
<comment type="catalytic activity">
    <reaction evidence="7">
        <text>(R)-2-hydroxyglutarate + NAD(+) = 2-oxoglutarate + NADH + H(+)</text>
        <dbReference type="Rhea" id="RHEA:49612"/>
        <dbReference type="ChEBI" id="CHEBI:15378"/>
        <dbReference type="ChEBI" id="CHEBI:15801"/>
        <dbReference type="ChEBI" id="CHEBI:16810"/>
        <dbReference type="ChEBI" id="CHEBI:57540"/>
        <dbReference type="ChEBI" id="CHEBI:57945"/>
        <dbReference type="EC" id="1.1.1.399"/>
    </reaction>
</comment>
<dbReference type="SUPFAM" id="SSF55021">
    <property type="entry name" value="ACT-like"/>
    <property type="match status" value="1"/>
</dbReference>
<evidence type="ECO:0000256" key="6">
    <source>
        <dbReference type="ARBA" id="ARBA00023027"/>
    </source>
</evidence>
<evidence type="ECO:0000256" key="1">
    <source>
        <dbReference type="ARBA" id="ARBA00003800"/>
    </source>
</evidence>
<dbReference type="InterPro" id="IPR029753">
    <property type="entry name" value="D-isomer_DH_CS"/>
</dbReference>
<dbReference type="UniPathway" id="UPA00135">
    <property type="reaction ID" value="UER00196"/>
</dbReference>
<gene>
    <name evidence="10" type="ORF">G3M56_004475</name>
</gene>
<dbReference type="Pfam" id="PF00389">
    <property type="entry name" value="2-Hacid_dh"/>
    <property type="match status" value="1"/>
</dbReference>
<comment type="catalytic activity">
    <reaction evidence="8 9">
        <text>(2R)-3-phosphoglycerate + NAD(+) = 3-phosphooxypyruvate + NADH + H(+)</text>
        <dbReference type="Rhea" id="RHEA:12641"/>
        <dbReference type="ChEBI" id="CHEBI:15378"/>
        <dbReference type="ChEBI" id="CHEBI:18110"/>
        <dbReference type="ChEBI" id="CHEBI:57540"/>
        <dbReference type="ChEBI" id="CHEBI:57945"/>
        <dbReference type="ChEBI" id="CHEBI:58272"/>
        <dbReference type="EC" id="1.1.1.95"/>
    </reaction>
</comment>
<evidence type="ECO:0000256" key="3">
    <source>
        <dbReference type="ARBA" id="ARBA00005854"/>
    </source>
</evidence>
<evidence type="ECO:0000256" key="2">
    <source>
        <dbReference type="ARBA" id="ARBA00005216"/>
    </source>
</evidence>
<dbReference type="Gene3D" id="3.40.50.720">
    <property type="entry name" value="NAD(P)-binding Rossmann-like Domain"/>
    <property type="match status" value="2"/>
</dbReference>